<dbReference type="AlphaFoldDB" id="A0ABD1EIL9"/>
<evidence type="ECO:0000256" key="2">
    <source>
        <dbReference type="ARBA" id="ARBA00011375"/>
    </source>
</evidence>
<dbReference type="Proteomes" id="UP001566132">
    <property type="component" value="Unassembled WGS sequence"/>
</dbReference>
<comment type="caution">
    <text evidence="9">The sequence shown here is derived from an EMBL/GenBank/DDBJ whole genome shotgun (WGS) entry which is preliminary data.</text>
</comment>
<dbReference type="InterPro" id="IPR011990">
    <property type="entry name" value="TPR-like_helical_dom_sf"/>
</dbReference>
<keyword evidence="4" id="KW-0677">Repeat</keyword>
<comment type="subcellular location">
    <subcellularLocation>
        <location evidence="1">Cytoplasm</location>
        <location evidence="1">Cytoskeleton</location>
    </subcellularLocation>
</comment>
<comment type="subunit">
    <text evidence="2">Interacts with microtubules.</text>
</comment>
<keyword evidence="10" id="KW-1185">Reference proteome</keyword>
<organism evidence="9 10">
    <name type="scientific">Hypothenemus hampei</name>
    <name type="common">Coffee berry borer</name>
    <dbReference type="NCBI Taxonomy" id="57062"/>
    <lineage>
        <taxon>Eukaryota</taxon>
        <taxon>Metazoa</taxon>
        <taxon>Ecdysozoa</taxon>
        <taxon>Arthropoda</taxon>
        <taxon>Hexapoda</taxon>
        <taxon>Insecta</taxon>
        <taxon>Pterygota</taxon>
        <taxon>Neoptera</taxon>
        <taxon>Endopterygota</taxon>
        <taxon>Coleoptera</taxon>
        <taxon>Polyphaga</taxon>
        <taxon>Cucujiformia</taxon>
        <taxon>Curculionidae</taxon>
        <taxon>Scolytinae</taxon>
        <taxon>Hypothenemus</taxon>
    </lineage>
</organism>
<evidence type="ECO:0000256" key="6">
    <source>
        <dbReference type="ARBA" id="ARBA00023212"/>
    </source>
</evidence>
<reference evidence="9 10" key="1">
    <citation type="submission" date="2024-05" db="EMBL/GenBank/DDBJ databases">
        <title>Genetic variation in Jamaican populations of the coffee berry borer (Hypothenemus hampei).</title>
        <authorList>
            <person name="Errbii M."/>
            <person name="Myrie A."/>
        </authorList>
    </citation>
    <scope>NUCLEOTIDE SEQUENCE [LARGE SCALE GENOMIC DNA]</scope>
    <source>
        <strain evidence="9">JA-Hopewell-2020-01-JO</strain>
        <tissue evidence="9">Whole body</tissue>
    </source>
</reference>
<dbReference type="InterPro" id="IPR049039">
    <property type="entry name" value="RMD1-3_a_helical_rpt"/>
</dbReference>
<evidence type="ECO:0000256" key="8">
    <source>
        <dbReference type="ARBA" id="ARBA00041958"/>
    </source>
</evidence>
<keyword evidence="3" id="KW-0963">Cytoplasm</keyword>
<accession>A0ABD1EIL9</accession>
<name>A0ABD1EIL9_HYPHA</name>
<gene>
    <name evidence="9" type="ORF">ABEB36_010090</name>
</gene>
<sequence>MHLKQATKPLLSISIIQLIKEKYFLEKEDKIAKYWDNNQSRLDIIQRADKLFEQQKYMDVYETLNRIKFSNDIEIVWRLARALYNLSQNPEISDEVRMEMIVEAHKILVKASGIGTGKSNYHKWLAVILNTKHGLQSLETKIREYENVKEQLIKACESNPRDFTVQYMLGRWHYEMANLTWLQRRIAKYFYLEPPISTYQEAYKHLIKAEELQPRCFIPNLYVLGSACMKIGQYYRAKYYLNLALSLPVHTECEKCCVTGARNLLRKLEKYDLSKDLFNENYNFGFDN</sequence>
<dbReference type="EMBL" id="JBDJPC010000007">
    <property type="protein sequence ID" value="KAL1494503.1"/>
    <property type="molecule type" value="Genomic_DNA"/>
</dbReference>
<dbReference type="Gene3D" id="1.25.40.10">
    <property type="entry name" value="Tetratricopeptide repeat domain"/>
    <property type="match status" value="1"/>
</dbReference>
<evidence type="ECO:0000256" key="1">
    <source>
        <dbReference type="ARBA" id="ARBA00004245"/>
    </source>
</evidence>
<evidence type="ECO:0000256" key="3">
    <source>
        <dbReference type="ARBA" id="ARBA00022490"/>
    </source>
</evidence>
<keyword evidence="5" id="KW-0802">TPR repeat</keyword>
<dbReference type="PANTHER" id="PTHR16056">
    <property type="entry name" value="REGULATOR OF MICROTUBULE DYNAMICS PROTEIN"/>
    <property type="match status" value="1"/>
</dbReference>
<dbReference type="SUPFAM" id="SSF48452">
    <property type="entry name" value="TPR-like"/>
    <property type="match status" value="1"/>
</dbReference>
<protein>
    <recommendedName>
        <fullName evidence="7">Regulator of microtubule dynamics protein 1</fullName>
    </recommendedName>
    <alternativeName>
        <fullName evidence="8">Protein FAM82B</fullName>
    </alternativeName>
</protein>
<keyword evidence="6" id="KW-0206">Cytoskeleton</keyword>
<evidence type="ECO:0000256" key="5">
    <source>
        <dbReference type="ARBA" id="ARBA00022803"/>
    </source>
</evidence>
<dbReference type="Pfam" id="PF21033">
    <property type="entry name" value="RMD1-3"/>
    <property type="match status" value="1"/>
</dbReference>
<evidence type="ECO:0000313" key="10">
    <source>
        <dbReference type="Proteomes" id="UP001566132"/>
    </source>
</evidence>
<proteinExistence type="predicted"/>
<evidence type="ECO:0000256" key="7">
    <source>
        <dbReference type="ARBA" id="ARBA00039966"/>
    </source>
</evidence>
<dbReference type="PANTHER" id="PTHR16056:SF16">
    <property type="entry name" value="REGULATOR OF MICROTUBULE DYNAMICS PROTEIN 1"/>
    <property type="match status" value="1"/>
</dbReference>
<dbReference type="GO" id="GO:0005856">
    <property type="term" value="C:cytoskeleton"/>
    <property type="evidence" value="ECO:0007669"/>
    <property type="project" value="UniProtKB-SubCell"/>
</dbReference>
<evidence type="ECO:0000256" key="4">
    <source>
        <dbReference type="ARBA" id="ARBA00022737"/>
    </source>
</evidence>
<evidence type="ECO:0000313" key="9">
    <source>
        <dbReference type="EMBL" id="KAL1494503.1"/>
    </source>
</evidence>